<accession>A0A291T9I3</accession>
<dbReference type="EMBL" id="CP023819">
    <property type="protein sequence ID" value="ATL89778.1"/>
    <property type="molecule type" value="Genomic_DNA"/>
</dbReference>
<proteinExistence type="predicted"/>
<evidence type="ECO:0000313" key="1">
    <source>
        <dbReference type="EMBL" id="ATL89778.1"/>
    </source>
</evidence>
<reference evidence="1 2" key="1">
    <citation type="submission" date="2017-10" db="EMBL/GenBank/DDBJ databases">
        <title>Complete Genome Sequence of Faecalibacterium prausnitzii isolated from the gut of healthy adult Indian.</title>
        <authorList>
            <person name="Bag S."/>
            <person name="Ghosh T.S."/>
            <person name="Das B."/>
        </authorList>
    </citation>
    <scope>NUCLEOTIDE SEQUENCE [LARGE SCALE GENOMIC DNA]</scope>
    <source>
        <strain evidence="1 2">Indica</strain>
    </source>
</reference>
<evidence type="ECO:0000313" key="2">
    <source>
        <dbReference type="Proteomes" id="UP000223709"/>
    </source>
</evidence>
<dbReference type="RefSeq" id="WP_098923326.1">
    <property type="nucleotide sequence ID" value="NZ_CP023819.1"/>
</dbReference>
<dbReference type="Proteomes" id="UP000223709">
    <property type="component" value="Chromosome"/>
</dbReference>
<sequence length="127" mass="13301">MLYCTYDQYQTAGGTLDEAAFTPLCFRASKLIDRATFGRAEAHTKGCADCAEALAMACASIVQNLERAEAARAATGYAPGVTSVNNDGFAVTFSNGALAEKQAAEAHSILSGCLGHDPHGLLYRGCF</sequence>
<protein>
    <submittedName>
        <fullName evidence="1">Uncharacterized protein</fullName>
    </submittedName>
</protein>
<dbReference type="AlphaFoldDB" id="A0A291T9I3"/>
<gene>
    <name evidence="1" type="ORF">CRH10_05460</name>
</gene>
<name>A0A291T9I3_9FIRM</name>
<organism evidence="1 2">
    <name type="scientific">Faecalibacterium prausnitzii</name>
    <dbReference type="NCBI Taxonomy" id="853"/>
    <lineage>
        <taxon>Bacteria</taxon>
        <taxon>Bacillati</taxon>
        <taxon>Bacillota</taxon>
        <taxon>Clostridia</taxon>
        <taxon>Eubacteriales</taxon>
        <taxon>Oscillospiraceae</taxon>
        <taxon>Faecalibacterium</taxon>
    </lineage>
</organism>